<gene>
    <name evidence="2" type="ORF">FVF75_02480</name>
</gene>
<evidence type="ECO:0000256" key="1">
    <source>
        <dbReference type="SAM" id="Phobius"/>
    </source>
</evidence>
<sequence>MPYEWETPLTQAPAADAPGRSDGAAPIGVLHLWPYRSLPKRGFVTVMALAFAAILIPVSAFIGTLAWWWLLVPALGALGALWWFMDRSYRDGEILEELEIWPDHIRLTRTGPYRRRAGWEANLHWVTLTSRETGGPVPHYLTLRGAGREVEIGAFLHEDERPRLHDEIARALTLAKSRRAP</sequence>
<protein>
    <submittedName>
        <fullName evidence="2">DUF2244 domain-containing protein</fullName>
    </submittedName>
</protein>
<keyword evidence="3" id="KW-1185">Reference proteome</keyword>
<proteinExistence type="predicted"/>
<feature type="transmembrane region" description="Helical" evidence="1">
    <location>
        <begin position="42"/>
        <end position="60"/>
    </location>
</feature>
<keyword evidence="1" id="KW-0812">Transmembrane</keyword>
<dbReference type="InterPro" id="IPR019253">
    <property type="entry name" value="DUF2244_TM"/>
</dbReference>
<reference evidence="2 3" key="1">
    <citation type="submission" date="2019-08" db="EMBL/GenBank/DDBJ databases">
        <title>Identification of a novel species of the genus Boseongicola.</title>
        <authorList>
            <person name="Zhang X.-Q."/>
        </authorList>
    </citation>
    <scope>NUCLEOTIDE SEQUENCE [LARGE SCALE GENOMIC DNA]</scope>
    <source>
        <strain evidence="2 3">HY14</strain>
    </source>
</reference>
<dbReference type="Pfam" id="PF10003">
    <property type="entry name" value="DUF2244"/>
    <property type="match status" value="1"/>
</dbReference>
<organism evidence="2 3">
    <name type="scientific">Maritimibacter fusiformis</name>
    <dbReference type="NCBI Taxonomy" id="2603819"/>
    <lineage>
        <taxon>Bacteria</taxon>
        <taxon>Pseudomonadati</taxon>
        <taxon>Pseudomonadota</taxon>
        <taxon>Alphaproteobacteria</taxon>
        <taxon>Rhodobacterales</taxon>
        <taxon>Roseobacteraceae</taxon>
        <taxon>Maritimibacter</taxon>
    </lineage>
</organism>
<dbReference type="EMBL" id="VSIY01000003">
    <property type="protein sequence ID" value="TYB83069.1"/>
    <property type="molecule type" value="Genomic_DNA"/>
</dbReference>
<evidence type="ECO:0000313" key="2">
    <source>
        <dbReference type="EMBL" id="TYB83069.1"/>
    </source>
</evidence>
<evidence type="ECO:0000313" key="3">
    <source>
        <dbReference type="Proteomes" id="UP000322080"/>
    </source>
</evidence>
<accession>A0A5D0RPP5</accession>
<comment type="caution">
    <text evidence="2">The sequence shown here is derived from an EMBL/GenBank/DDBJ whole genome shotgun (WGS) entry which is preliminary data.</text>
</comment>
<keyword evidence="1" id="KW-0472">Membrane</keyword>
<dbReference type="Proteomes" id="UP000322080">
    <property type="component" value="Unassembled WGS sequence"/>
</dbReference>
<name>A0A5D0RPP5_9RHOB</name>
<feature type="transmembrane region" description="Helical" evidence="1">
    <location>
        <begin position="66"/>
        <end position="85"/>
    </location>
</feature>
<dbReference type="AlphaFoldDB" id="A0A5D0RPP5"/>
<keyword evidence="1" id="KW-1133">Transmembrane helix</keyword>
<dbReference type="RefSeq" id="WP_148376160.1">
    <property type="nucleotide sequence ID" value="NZ_VSIY01000003.1"/>
</dbReference>